<dbReference type="AlphaFoldDB" id="A0A177NJ98"/>
<name>A0A177NJ98_9GAMM</name>
<gene>
    <name evidence="1" type="ORF">A1507_00455</name>
</gene>
<evidence type="ECO:0000313" key="1">
    <source>
        <dbReference type="EMBL" id="OAI17932.1"/>
    </source>
</evidence>
<protein>
    <submittedName>
        <fullName evidence="1">Uncharacterized protein</fullName>
    </submittedName>
</protein>
<organism evidence="1 2">
    <name type="scientific">Methylomonas koyamae</name>
    <dbReference type="NCBI Taxonomy" id="702114"/>
    <lineage>
        <taxon>Bacteria</taxon>
        <taxon>Pseudomonadati</taxon>
        <taxon>Pseudomonadota</taxon>
        <taxon>Gammaproteobacteria</taxon>
        <taxon>Methylococcales</taxon>
        <taxon>Methylococcaceae</taxon>
        <taxon>Methylomonas</taxon>
    </lineage>
</organism>
<accession>A0A177NJ98</accession>
<proteinExistence type="predicted"/>
<evidence type="ECO:0000313" key="2">
    <source>
        <dbReference type="Proteomes" id="UP000077857"/>
    </source>
</evidence>
<dbReference type="Proteomes" id="UP000077857">
    <property type="component" value="Unassembled WGS sequence"/>
</dbReference>
<comment type="caution">
    <text evidence="1">The sequence shown here is derived from an EMBL/GenBank/DDBJ whole genome shotgun (WGS) entry which is preliminary data.</text>
</comment>
<sequence length="87" mass="9435">MTISIGIQSNMAMLKKVVDLPTGHNGHIPVFTSMQGKACIQMIGEVMSNMEFKVSSDANDAPPCVGSILSAHLMGFKDKSVRRNDLR</sequence>
<dbReference type="EMBL" id="LUUJ01000063">
    <property type="protein sequence ID" value="OAI17932.1"/>
    <property type="molecule type" value="Genomic_DNA"/>
</dbReference>
<reference evidence="1 2" key="1">
    <citation type="submission" date="2016-03" db="EMBL/GenBank/DDBJ databases">
        <authorList>
            <person name="Ploux O."/>
        </authorList>
    </citation>
    <scope>NUCLEOTIDE SEQUENCE [LARGE SCALE GENOMIC DNA]</scope>
    <source>
        <strain evidence="1 2">R-45378</strain>
    </source>
</reference>